<proteinExistence type="predicted"/>
<dbReference type="NCBIfam" id="TIGR00756">
    <property type="entry name" value="PPR"/>
    <property type="match status" value="1"/>
</dbReference>
<reference evidence="4" key="2">
    <citation type="submission" date="2024-04" db="EMBL/GenBank/DDBJ databases">
        <authorList>
            <person name="Chen Y."/>
            <person name="Shah S."/>
            <person name="Dougan E. K."/>
            <person name="Thang M."/>
            <person name="Chan C."/>
        </authorList>
    </citation>
    <scope>NUCLEOTIDE SEQUENCE [LARGE SCALE GENOMIC DNA]</scope>
</reference>
<organism evidence="3">
    <name type="scientific">Cladocopium goreaui</name>
    <dbReference type="NCBI Taxonomy" id="2562237"/>
    <lineage>
        <taxon>Eukaryota</taxon>
        <taxon>Sar</taxon>
        <taxon>Alveolata</taxon>
        <taxon>Dinophyceae</taxon>
        <taxon>Suessiales</taxon>
        <taxon>Symbiodiniaceae</taxon>
        <taxon>Cladocopium</taxon>
    </lineage>
</organism>
<dbReference type="InterPro" id="IPR011990">
    <property type="entry name" value="TPR-like_helical_dom_sf"/>
</dbReference>
<protein>
    <submittedName>
        <fullName evidence="5">Pentatricopeptide repeat-containing protein ATP4 homolog, chloroplastic</fullName>
    </submittedName>
</protein>
<dbReference type="EMBL" id="CAMXCT020001112">
    <property type="protein sequence ID" value="CAL1140189.1"/>
    <property type="molecule type" value="Genomic_DNA"/>
</dbReference>
<keyword evidence="6" id="KW-1185">Reference proteome</keyword>
<keyword evidence="1" id="KW-0677">Repeat</keyword>
<accession>A0A9P1C836</accession>
<dbReference type="PANTHER" id="PTHR47447">
    <property type="entry name" value="OS03G0856100 PROTEIN"/>
    <property type="match status" value="1"/>
</dbReference>
<dbReference type="EMBL" id="CAMXCT010001112">
    <property type="protein sequence ID" value="CAI3986814.1"/>
    <property type="molecule type" value="Genomic_DNA"/>
</dbReference>
<gene>
    <name evidence="3" type="ORF">C1SCF055_LOCUS14134</name>
</gene>
<dbReference type="InterPro" id="IPR002885">
    <property type="entry name" value="PPR_rpt"/>
</dbReference>
<comment type="caution">
    <text evidence="3">The sequence shown here is derived from an EMBL/GenBank/DDBJ whole genome shotgun (WGS) entry which is preliminary data.</text>
</comment>
<dbReference type="PROSITE" id="PS51375">
    <property type="entry name" value="PPR"/>
    <property type="match status" value="1"/>
</dbReference>
<dbReference type="PANTHER" id="PTHR47447:SF17">
    <property type="entry name" value="OS12G0638900 PROTEIN"/>
    <property type="match status" value="1"/>
</dbReference>
<evidence type="ECO:0000313" key="5">
    <source>
        <dbReference type="EMBL" id="CAL4774126.1"/>
    </source>
</evidence>
<evidence type="ECO:0000313" key="4">
    <source>
        <dbReference type="EMBL" id="CAL1140189.1"/>
    </source>
</evidence>
<dbReference type="Gene3D" id="1.25.40.10">
    <property type="entry name" value="Tetratricopeptide repeat domain"/>
    <property type="match status" value="1"/>
</dbReference>
<dbReference type="Proteomes" id="UP001152797">
    <property type="component" value="Unassembled WGS sequence"/>
</dbReference>
<feature type="repeat" description="PPR" evidence="2">
    <location>
        <begin position="40"/>
        <end position="74"/>
    </location>
</feature>
<name>A0A9P1C836_9DINO</name>
<evidence type="ECO:0000256" key="1">
    <source>
        <dbReference type="ARBA" id="ARBA00022737"/>
    </source>
</evidence>
<reference evidence="3" key="1">
    <citation type="submission" date="2022-10" db="EMBL/GenBank/DDBJ databases">
        <authorList>
            <person name="Chen Y."/>
            <person name="Dougan E. K."/>
            <person name="Chan C."/>
            <person name="Rhodes N."/>
            <person name="Thang M."/>
        </authorList>
    </citation>
    <scope>NUCLEOTIDE SEQUENCE</scope>
</reference>
<evidence type="ECO:0000256" key="2">
    <source>
        <dbReference type="PROSITE-ProRule" id="PRU00708"/>
    </source>
</evidence>
<evidence type="ECO:0000313" key="6">
    <source>
        <dbReference type="Proteomes" id="UP001152797"/>
    </source>
</evidence>
<dbReference type="AlphaFoldDB" id="A0A9P1C836"/>
<sequence length="265" mass="29618">MDTMDPRALTEKLKTVVKSRRAELEPSFVRELQAQRLHLNSFHYNVLMSSCRGTRSWRGAAEWLRHMQKERLPPDACSIHTAITSCKDSSLWTKAILFFRQMPVQSLATDATGFGATLAAAQGEDWRLALSLWGSHYGTAKHLRTQIGCCAVLKAFQKSSWRNAICMLQDMSVTRMEPDLISCSTIAGGLDASLKVGQGGHEWFDLLGAQFLCAIYHFQLWAWHVTSCSQHSSKQVEECSLDSSTSSVQLYIDHLSIVDMSSTLA</sequence>
<dbReference type="EMBL" id="CAMXCT030001112">
    <property type="protein sequence ID" value="CAL4774126.1"/>
    <property type="molecule type" value="Genomic_DNA"/>
</dbReference>
<evidence type="ECO:0000313" key="3">
    <source>
        <dbReference type="EMBL" id="CAI3986814.1"/>
    </source>
</evidence>